<dbReference type="CDD" id="cd16917">
    <property type="entry name" value="HATPase_UhpB-NarQ-NarX-like"/>
    <property type="match status" value="1"/>
</dbReference>
<comment type="catalytic activity">
    <reaction evidence="1">
        <text>ATP + protein L-histidine = ADP + protein N-phospho-L-histidine.</text>
        <dbReference type="EC" id="2.7.13.3"/>
    </reaction>
</comment>
<keyword evidence="3" id="KW-0597">Phosphoprotein</keyword>
<dbReference type="RefSeq" id="WP_380636972.1">
    <property type="nucleotide sequence ID" value="NZ_JBHSQO010000014.1"/>
</dbReference>
<keyword evidence="7" id="KW-0067">ATP-binding</keyword>
<feature type="domain" description="Signal transduction histidine kinase subgroup 3 dimerisation and phosphoacceptor" evidence="12">
    <location>
        <begin position="126"/>
        <end position="189"/>
    </location>
</feature>
<proteinExistence type="predicted"/>
<dbReference type="InterPro" id="IPR011712">
    <property type="entry name" value="Sig_transdc_His_kin_sub3_dim/P"/>
</dbReference>
<dbReference type="InterPro" id="IPR036890">
    <property type="entry name" value="HATPase_C_sf"/>
</dbReference>
<keyword evidence="10" id="KW-0812">Transmembrane</keyword>
<dbReference type="Gene3D" id="3.30.565.10">
    <property type="entry name" value="Histidine kinase-like ATPase, C-terminal domain"/>
    <property type="match status" value="1"/>
</dbReference>
<keyword evidence="5" id="KW-0547">Nucleotide-binding</keyword>
<keyword evidence="10" id="KW-0472">Membrane</keyword>
<evidence type="ECO:0000313" key="13">
    <source>
        <dbReference type="EMBL" id="MFC6090767.1"/>
    </source>
</evidence>
<feature type="transmembrane region" description="Helical" evidence="10">
    <location>
        <begin position="74"/>
        <end position="93"/>
    </location>
</feature>
<evidence type="ECO:0000256" key="10">
    <source>
        <dbReference type="SAM" id="Phobius"/>
    </source>
</evidence>
<organism evidence="13 14">
    <name type="scientific">Saccharothrix lopnurensis</name>
    <dbReference type="NCBI Taxonomy" id="1670621"/>
    <lineage>
        <taxon>Bacteria</taxon>
        <taxon>Bacillati</taxon>
        <taxon>Actinomycetota</taxon>
        <taxon>Actinomycetes</taxon>
        <taxon>Pseudonocardiales</taxon>
        <taxon>Pseudonocardiaceae</taxon>
        <taxon>Saccharothrix</taxon>
    </lineage>
</organism>
<dbReference type="Pfam" id="PF07730">
    <property type="entry name" value="HisKA_3"/>
    <property type="match status" value="1"/>
</dbReference>
<comment type="caution">
    <text evidence="13">The sequence shown here is derived from an EMBL/GenBank/DDBJ whole genome shotgun (WGS) entry which is preliminary data.</text>
</comment>
<reference evidence="14" key="1">
    <citation type="journal article" date="2019" name="Int. J. Syst. Evol. Microbiol.">
        <title>The Global Catalogue of Microorganisms (GCM) 10K type strain sequencing project: providing services to taxonomists for standard genome sequencing and annotation.</title>
        <authorList>
            <consortium name="The Broad Institute Genomics Platform"/>
            <consortium name="The Broad Institute Genome Sequencing Center for Infectious Disease"/>
            <person name="Wu L."/>
            <person name="Ma J."/>
        </authorList>
    </citation>
    <scope>NUCLEOTIDE SEQUENCE [LARGE SCALE GENOMIC DNA]</scope>
    <source>
        <strain evidence="14">CGMCC 4.7246</strain>
    </source>
</reference>
<evidence type="ECO:0000256" key="8">
    <source>
        <dbReference type="ARBA" id="ARBA00023012"/>
    </source>
</evidence>
<dbReference type="InterPro" id="IPR003594">
    <property type="entry name" value="HATPase_dom"/>
</dbReference>
<evidence type="ECO:0000256" key="6">
    <source>
        <dbReference type="ARBA" id="ARBA00022777"/>
    </source>
</evidence>
<evidence type="ECO:0000256" key="5">
    <source>
        <dbReference type="ARBA" id="ARBA00022741"/>
    </source>
</evidence>
<gene>
    <name evidence="13" type="ORF">ACFP3R_15920</name>
</gene>
<keyword evidence="6 13" id="KW-0418">Kinase</keyword>
<dbReference type="Pfam" id="PF02518">
    <property type="entry name" value="HATPase_c"/>
    <property type="match status" value="1"/>
</dbReference>
<sequence length="360" mass="37632">MRNGVALVVLATACLVNGLATDALPVWRQLLFVVLAVLAHLHGRHLPVRHGGAVLAAVGVVGAGIAVVRFWEGFGALACLGLFVVLPRLAGLFRRQQVELVEAGRQRIAQLEREREWVAERARLRERGRIAADVHDSLGHELALIALRAGALELTADTGRGRESAAELRRAAVTATDRLRHAVGVLREGATPVEPPDEDVADLVSRARRAGLRITLTGSPGPLPALVDRAVHRVVREALTNAARHAPGAPVDVRTTREGAEVVVTVVNPLGPAQPDNPDRADRADRADGSGLAELAERVRLLGGTVRAGAAGDRFTVTARLPVDATAELGVAELGVAQPGVAGPGVAEPGVTEPGVGSAR</sequence>
<evidence type="ECO:0000256" key="4">
    <source>
        <dbReference type="ARBA" id="ARBA00022679"/>
    </source>
</evidence>
<dbReference type="PANTHER" id="PTHR24421:SF10">
    <property type="entry name" value="NITRATE_NITRITE SENSOR PROTEIN NARQ"/>
    <property type="match status" value="1"/>
</dbReference>
<accession>A0ABW1P6Y6</accession>
<keyword evidence="8" id="KW-0902">Two-component regulatory system</keyword>
<evidence type="ECO:0000256" key="1">
    <source>
        <dbReference type="ARBA" id="ARBA00000085"/>
    </source>
</evidence>
<feature type="transmembrane region" description="Helical" evidence="10">
    <location>
        <begin position="51"/>
        <end position="68"/>
    </location>
</feature>
<feature type="region of interest" description="Disordered" evidence="9">
    <location>
        <begin position="339"/>
        <end position="360"/>
    </location>
</feature>
<evidence type="ECO:0000259" key="12">
    <source>
        <dbReference type="Pfam" id="PF07730"/>
    </source>
</evidence>
<dbReference type="EMBL" id="JBHSQO010000014">
    <property type="protein sequence ID" value="MFC6090767.1"/>
    <property type="molecule type" value="Genomic_DNA"/>
</dbReference>
<evidence type="ECO:0000256" key="7">
    <source>
        <dbReference type="ARBA" id="ARBA00022840"/>
    </source>
</evidence>
<dbReference type="SUPFAM" id="SSF55874">
    <property type="entry name" value="ATPase domain of HSP90 chaperone/DNA topoisomerase II/histidine kinase"/>
    <property type="match status" value="1"/>
</dbReference>
<keyword evidence="14" id="KW-1185">Reference proteome</keyword>
<name>A0ABW1P6Y6_9PSEU</name>
<keyword evidence="10" id="KW-1133">Transmembrane helix</keyword>
<evidence type="ECO:0000313" key="14">
    <source>
        <dbReference type="Proteomes" id="UP001596220"/>
    </source>
</evidence>
<evidence type="ECO:0000259" key="11">
    <source>
        <dbReference type="Pfam" id="PF02518"/>
    </source>
</evidence>
<evidence type="ECO:0000256" key="9">
    <source>
        <dbReference type="SAM" id="MobiDB-lite"/>
    </source>
</evidence>
<protein>
    <recommendedName>
        <fullName evidence="2">histidine kinase</fullName>
        <ecNumber evidence="2">2.7.13.3</ecNumber>
    </recommendedName>
</protein>
<dbReference type="GO" id="GO:0016301">
    <property type="term" value="F:kinase activity"/>
    <property type="evidence" value="ECO:0007669"/>
    <property type="project" value="UniProtKB-KW"/>
</dbReference>
<evidence type="ECO:0000256" key="3">
    <source>
        <dbReference type="ARBA" id="ARBA00022553"/>
    </source>
</evidence>
<dbReference type="Gene3D" id="1.20.5.1930">
    <property type="match status" value="1"/>
</dbReference>
<evidence type="ECO:0000256" key="2">
    <source>
        <dbReference type="ARBA" id="ARBA00012438"/>
    </source>
</evidence>
<feature type="compositionally biased region" description="Low complexity" evidence="9">
    <location>
        <begin position="339"/>
        <end position="351"/>
    </location>
</feature>
<feature type="domain" description="Histidine kinase/HSP90-like ATPase" evidence="11">
    <location>
        <begin position="229"/>
        <end position="323"/>
    </location>
</feature>
<dbReference type="Proteomes" id="UP001596220">
    <property type="component" value="Unassembled WGS sequence"/>
</dbReference>
<keyword evidence="4" id="KW-0808">Transferase</keyword>
<dbReference type="PANTHER" id="PTHR24421">
    <property type="entry name" value="NITRATE/NITRITE SENSOR PROTEIN NARX-RELATED"/>
    <property type="match status" value="1"/>
</dbReference>
<dbReference type="EC" id="2.7.13.3" evidence="2"/>
<dbReference type="InterPro" id="IPR050482">
    <property type="entry name" value="Sensor_HK_TwoCompSys"/>
</dbReference>